<dbReference type="Proteomes" id="UP000622890">
    <property type="component" value="Unassembled WGS sequence"/>
</dbReference>
<evidence type="ECO:0000313" key="2">
    <source>
        <dbReference type="Proteomes" id="UP000622890"/>
    </source>
</evidence>
<dbReference type="InterPro" id="IPR007922">
    <property type="entry name" value="DciA-like"/>
</dbReference>
<sequence length="160" mass="17598">MISRHPKGKTVSKASDALTYLGVHERMAALLPAVKRIAAIQRACATALPEMFGPCSVLHFHSEQLLLAVPNAALAARLKQRLPRLQDELQRQGWQVNAIRLKIQIMPTMERPLPEKTAQLPHGAVSALAELNDNLEDTPRNAALRAAIAAMVGRHKRQGR</sequence>
<organism evidence="1 2">
    <name type="scientific">Noviherbaspirillum pedocola</name>
    <dbReference type="NCBI Taxonomy" id="2801341"/>
    <lineage>
        <taxon>Bacteria</taxon>
        <taxon>Pseudomonadati</taxon>
        <taxon>Pseudomonadota</taxon>
        <taxon>Betaproteobacteria</taxon>
        <taxon>Burkholderiales</taxon>
        <taxon>Oxalobacteraceae</taxon>
        <taxon>Noviherbaspirillum</taxon>
    </lineage>
</organism>
<comment type="caution">
    <text evidence="1">The sequence shown here is derived from an EMBL/GenBank/DDBJ whole genome shotgun (WGS) entry which is preliminary data.</text>
</comment>
<proteinExistence type="predicted"/>
<dbReference type="AlphaFoldDB" id="A0A934W6H6"/>
<reference evidence="1" key="1">
    <citation type="submission" date="2021-01" db="EMBL/GenBank/DDBJ databases">
        <title>Genome sequence of strain Noviherbaspirillum sp. DKR-6.</title>
        <authorList>
            <person name="Chaudhary D.K."/>
        </authorList>
    </citation>
    <scope>NUCLEOTIDE SEQUENCE</scope>
    <source>
        <strain evidence="1">DKR-6</strain>
    </source>
</reference>
<evidence type="ECO:0000313" key="1">
    <source>
        <dbReference type="EMBL" id="MBK4733539.1"/>
    </source>
</evidence>
<accession>A0A934W6H6</accession>
<keyword evidence="2" id="KW-1185">Reference proteome</keyword>
<dbReference type="Pfam" id="PF05258">
    <property type="entry name" value="DciA"/>
    <property type="match status" value="1"/>
</dbReference>
<gene>
    <name evidence="1" type="ORF">JJB74_02810</name>
</gene>
<protein>
    <submittedName>
        <fullName evidence="1">DUF721 domain-containing protein</fullName>
    </submittedName>
</protein>
<dbReference type="EMBL" id="JAEPBG010000001">
    <property type="protein sequence ID" value="MBK4733539.1"/>
    <property type="molecule type" value="Genomic_DNA"/>
</dbReference>
<name>A0A934W6H6_9BURK</name>